<dbReference type="EMBL" id="APAU02000245">
    <property type="protein sequence ID" value="EUB54504.1"/>
    <property type="molecule type" value="Genomic_DNA"/>
</dbReference>
<comment type="caution">
    <text evidence="1">The sequence shown here is derived from an EMBL/GenBank/DDBJ whole genome shotgun (WGS) entry which is preliminary data.</text>
</comment>
<reference evidence="1 2" key="1">
    <citation type="journal article" date="2013" name="Nat. Genet.">
        <title>The genome of the hydatid tapeworm Echinococcus granulosus.</title>
        <authorList>
            <person name="Zheng H."/>
            <person name="Zhang W."/>
            <person name="Zhang L."/>
            <person name="Zhang Z."/>
            <person name="Li J."/>
            <person name="Lu G."/>
            <person name="Zhu Y."/>
            <person name="Wang Y."/>
            <person name="Huang Y."/>
            <person name="Liu J."/>
            <person name="Kang H."/>
            <person name="Chen J."/>
            <person name="Wang L."/>
            <person name="Chen A."/>
            <person name="Yu S."/>
            <person name="Gao Z."/>
            <person name="Jin L."/>
            <person name="Gu W."/>
            <person name="Wang Z."/>
            <person name="Zhao L."/>
            <person name="Shi B."/>
            <person name="Wen H."/>
            <person name="Lin R."/>
            <person name="Jones M.K."/>
            <person name="Brejova B."/>
            <person name="Vinar T."/>
            <person name="Zhao G."/>
            <person name="McManus D.P."/>
            <person name="Chen Z."/>
            <person name="Zhou Y."/>
            <person name="Wang S."/>
        </authorList>
    </citation>
    <scope>NUCLEOTIDE SEQUENCE [LARGE SCALE GENOMIC DNA]</scope>
</reference>
<dbReference type="GeneID" id="36346355"/>
<sequence length="44" mass="4956">MDSLEKRLNKLNFDGKYLDLCTCYVAPSKMGRPILCPGGCLDIY</sequence>
<dbReference type="KEGG" id="egl:EGR_10640"/>
<gene>
    <name evidence="1" type="ORF">EGR_10640</name>
</gene>
<keyword evidence="2" id="KW-1185">Reference proteome</keyword>
<proteinExistence type="predicted"/>
<name>W6ULZ5_ECHGR</name>
<dbReference type="CTD" id="36346355"/>
<dbReference type="Proteomes" id="UP000019149">
    <property type="component" value="Unassembled WGS sequence"/>
</dbReference>
<evidence type="ECO:0000313" key="1">
    <source>
        <dbReference type="EMBL" id="EUB54504.1"/>
    </source>
</evidence>
<evidence type="ECO:0000313" key="2">
    <source>
        <dbReference type="Proteomes" id="UP000019149"/>
    </source>
</evidence>
<accession>W6ULZ5</accession>
<organism evidence="1 2">
    <name type="scientific">Echinococcus granulosus</name>
    <name type="common">Hydatid tapeworm</name>
    <dbReference type="NCBI Taxonomy" id="6210"/>
    <lineage>
        <taxon>Eukaryota</taxon>
        <taxon>Metazoa</taxon>
        <taxon>Spiralia</taxon>
        <taxon>Lophotrochozoa</taxon>
        <taxon>Platyhelminthes</taxon>
        <taxon>Cestoda</taxon>
        <taxon>Eucestoda</taxon>
        <taxon>Cyclophyllidea</taxon>
        <taxon>Taeniidae</taxon>
        <taxon>Echinococcus</taxon>
        <taxon>Echinococcus granulosus group</taxon>
    </lineage>
</organism>
<dbReference type="RefSeq" id="XP_024345700.1">
    <property type="nucleotide sequence ID" value="XM_024499889.1"/>
</dbReference>
<protein>
    <submittedName>
        <fullName evidence="1">Uncharacterized protein</fullName>
    </submittedName>
</protein>
<dbReference type="AlphaFoldDB" id="W6ULZ5"/>